<gene>
    <name evidence="3" type="ORF">SAMN05444158_4967</name>
</gene>
<accession>A0A1H1YR83</accession>
<dbReference type="EMBL" id="LT629750">
    <property type="protein sequence ID" value="SDT23917.1"/>
    <property type="molecule type" value="Genomic_DNA"/>
</dbReference>
<evidence type="ECO:0000259" key="2">
    <source>
        <dbReference type="Pfam" id="PF03807"/>
    </source>
</evidence>
<sequence length="214" mass="21718">MSDKRTIAIIGGTGDLGSGLAKCWASAGHKIIVGSRSKEKAAAVCSQIGPNATAADYVEATRSSSLVVLAVPYSMHAIVLEDLKHELKGKILIDAVVPLVPPKVSVVQLPSTGSAALSAQAILGETVRVVAAFHNVGAAKLQAGNRVDCDVLVFGNDRDAKSIVIDLAGEIGNRGIDGGGLANSAAAEALTSVLISINRTYKVAGAGIRITGLA</sequence>
<keyword evidence="1" id="KW-0560">Oxidoreductase</keyword>
<name>A0A1H1YR83_9BRAD</name>
<dbReference type="AlphaFoldDB" id="A0A1H1YR83"/>
<dbReference type="GO" id="GO:0070967">
    <property type="term" value="F:coenzyme F420 binding"/>
    <property type="evidence" value="ECO:0007669"/>
    <property type="project" value="InterPro"/>
</dbReference>
<evidence type="ECO:0000313" key="3">
    <source>
        <dbReference type="EMBL" id="SDT23917.1"/>
    </source>
</evidence>
<dbReference type="PANTHER" id="PTHR14239">
    <property type="entry name" value="DUDULIN-RELATED"/>
    <property type="match status" value="1"/>
</dbReference>
<dbReference type="Proteomes" id="UP000243904">
    <property type="component" value="Chromosome I"/>
</dbReference>
<dbReference type="GO" id="GO:0050661">
    <property type="term" value="F:NADP binding"/>
    <property type="evidence" value="ECO:0007669"/>
    <property type="project" value="InterPro"/>
</dbReference>
<dbReference type="InterPro" id="IPR036291">
    <property type="entry name" value="NAD(P)-bd_dom_sf"/>
</dbReference>
<evidence type="ECO:0000313" key="4">
    <source>
        <dbReference type="Proteomes" id="UP000243904"/>
    </source>
</evidence>
<dbReference type="NCBIfam" id="TIGR01915">
    <property type="entry name" value="npdG"/>
    <property type="match status" value="1"/>
</dbReference>
<dbReference type="GO" id="GO:0016651">
    <property type="term" value="F:oxidoreductase activity, acting on NAD(P)H"/>
    <property type="evidence" value="ECO:0007669"/>
    <property type="project" value="InterPro"/>
</dbReference>
<dbReference type="GO" id="GO:0015677">
    <property type="term" value="P:copper ion import"/>
    <property type="evidence" value="ECO:0007669"/>
    <property type="project" value="TreeGrafter"/>
</dbReference>
<dbReference type="PANTHER" id="PTHR14239:SF0">
    <property type="entry name" value="F420-DEPENDENT NADP REDUCTASE"/>
    <property type="match status" value="1"/>
</dbReference>
<dbReference type="RefSeq" id="WP_100384769.1">
    <property type="nucleotide sequence ID" value="NZ_LT629750.1"/>
</dbReference>
<dbReference type="Gene3D" id="3.40.50.720">
    <property type="entry name" value="NAD(P)-binding Rossmann-like Domain"/>
    <property type="match status" value="1"/>
</dbReference>
<dbReference type="SUPFAM" id="SSF51735">
    <property type="entry name" value="NAD(P)-binding Rossmann-fold domains"/>
    <property type="match status" value="1"/>
</dbReference>
<dbReference type="GO" id="GO:0052851">
    <property type="term" value="F:ferric-chelate reductase (NADPH) activity"/>
    <property type="evidence" value="ECO:0007669"/>
    <property type="project" value="TreeGrafter"/>
</dbReference>
<reference evidence="4" key="1">
    <citation type="submission" date="2016-10" db="EMBL/GenBank/DDBJ databases">
        <authorList>
            <person name="Varghese N."/>
            <person name="Submissions S."/>
        </authorList>
    </citation>
    <scope>NUCLEOTIDE SEQUENCE [LARGE SCALE GENOMIC DNA]</scope>
    <source>
        <strain evidence="4">GAS369</strain>
    </source>
</reference>
<dbReference type="InterPro" id="IPR010185">
    <property type="entry name" value="NpdG"/>
</dbReference>
<protein>
    <submittedName>
        <fullName evidence="3">Reduced coenzyme F420:NADP oxidoreductase</fullName>
    </submittedName>
</protein>
<dbReference type="GO" id="GO:0008823">
    <property type="term" value="F:cupric reductase (NADH) activity"/>
    <property type="evidence" value="ECO:0007669"/>
    <property type="project" value="TreeGrafter"/>
</dbReference>
<evidence type="ECO:0000256" key="1">
    <source>
        <dbReference type="ARBA" id="ARBA00023002"/>
    </source>
</evidence>
<dbReference type="Pfam" id="PF03807">
    <property type="entry name" value="F420_oxidored"/>
    <property type="match status" value="1"/>
</dbReference>
<dbReference type="InterPro" id="IPR028939">
    <property type="entry name" value="P5C_Rdtase_cat_N"/>
</dbReference>
<dbReference type="GO" id="GO:0006740">
    <property type="term" value="P:NADPH regeneration"/>
    <property type="evidence" value="ECO:0007669"/>
    <property type="project" value="InterPro"/>
</dbReference>
<proteinExistence type="predicted"/>
<organism evidence="3 4">
    <name type="scientific">Bradyrhizobium canariense</name>
    <dbReference type="NCBI Taxonomy" id="255045"/>
    <lineage>
        <taxon>Bacteria</taxon>
        <taxon>Pseudomonadati</taxon>
        <taxon>Pseudomonadota</taxon>
        <taxon>Alphaproteobacteria</taxon>
        <taxon>Hyphomicrobiales</taxon>
        <taxon>Nitrobacteraceae</taxon>
        <taxon>Bradyrhizobium</taxon>
    </lineage>
</organism>
<feature type="domain" description="Pyrroline-5-carboxylate reductase catalytic N-terminal" evidence="2">
    <location>
        <begin position="6"/>
        <end position="97"/>
    </location>
</feature>
<keyword evidence="4" id="KW-1185">Reference proteome</keyword>
<dbReference type="InterPro" id="IPR051267">
    <property type="entry name" value="STEAP_metalloreductase"/>
</dbReference>
<dbReference type="GO" id="GO:0005886">
    <property type="term" value="C:plasma membrane"/>
    <property type="evidence" value="ECO:0007669"/>
    <property type="project" value="TreeGrafter"/>
</dbReference>